<dbReference type="InterPro" id="IPR004358">
    <property type="entry name" value="Sig_transdc_His_kin-like_C"/>
</dbReference>
<dbReference type="KEGG" id="gsn:YC6258_02990"/>
<evidence type="ECO:0000259" key="12">
    <source>
        <dbReference type="PROSITE" id="PS50109"/>
    </source>
</evidence>
<dbReference type="Gene3D" id="1.10.287.130">
    <property type="match status" value="1"/>
</dbReference>
<feature type="domain" description="HAMP" evidence="13">
    <location>
        <begin position="166"/>
        <end position="220"/>
    </location>
</feature>
<keyword evidence="15" id="KW-1185">Reference proteome</keyword>
<dbReference type="SUPFAM" id="SSF55874">
    <property type="entry name" value="ATPase domain of HSP90 chaperone/DNA topoisomerase II/histidine kinase"/>
    <property type="match status" value="1"/>
</dbReference>
<evidence type="ECO:0000313" key="14">
    <source>
        <dbReference type="EMBL" id="AJQ95028.1"/>
    </source>
</evidence>
<dbReference type="Pfam" id="PF02518">
    <property type="entry name" value="HATPase_c"/>
    <property type="match status" value="1"/>
</dbReference>
<organism evidence="14 15">
    <name type="scientific">Gynuella sunshinyii YC6258</name>
    <dbReference type="NCBI Taxonomy" id="1445510"/>
    <lineage>
        <taxon>Bacteria</taxon>
        <taxon>Pseudomonadati</taxon>
        <taxon>Pseudomonadota</taxon>
        <taxon>Gammaproteobacteria</taxon>
        <taxon>Oceanospirillales</taxon>
        <taxon>Saccharospirillaceae</taxon>
        <taxon>Gynuella</taxon>
    </lineage>
</organism>
<dbReference type="HOGENOM" id="CLU_000445_89_6_6"/>
<accession>A0A0C5VNP9</accession>
<keyword evidence="9" id="KW-0902">Two-component regulatory system</keyword>
<keyword evidence="4" id="KW-0597">Phosphoprotein</keyword>
<dbReference type="InterPro" id="IPR003594">
    <property type="entry name" value="HATPase_dom"/>
</dbReference>
<dbReference type="SMART" id="SM00387">
    <property type="entry name" value="HATPase_c"/>
    <property type="match status" value="1"/>
</dbReference>
<keyword evidence="5" id="KW-0808">Transferase</keyword>
<feature type="transmembrane region" description="Helical" evidence="11">
    <location>
        <begin position="145"/>
        <end position="169"/>
    </location>
</feature>
<dbReference type="PRINTS" id="PR00344">
    <property type="entry name" value="BCTRLSENSOR"/>
</dbReference>
<dbReference type="GO" id="GO:0000155">
    <property type="term" value="F:phosphorelay sensor kinase activity"/>
    <property type="evidence" value="ECO:0007669"/>
    <property type="project" value="InterPro"/>
</dbReference>
<evidence type="ECO:0000256" key="4">
    <source>
        <dbReference type="ARBA" id="ARBA00022553"/>
    </source>
</evidence>
<dbReference type="InterPro" id="IPR050428">
    <property type="entry name" value="TCS_sensor_his_kinase"/>
</dbReference>
<evidence type="ECO:0000256" key="7">
    <source>
        <dbReference type="ARBA" id="ARBA00022777"/>
    </source>
</evidence>
<dbReference type="GO" id="GO:0005886">
    <property type="term" value="C:plasma membrane"/>
    <property type="evidence" value="ECO:0007669"/>
    <property type="project" value="UniProtKB-ARBA"/>
</dbReference>
<evidence type="ECO:0000256" key="5">
    <source>
        <dbReference type="ARBA" id="ARBA00022679"/>
    </source>
</evidence>
<dbReference type="InterPro" id="IPR003660">
    <property type="entry name" value="HAMP_dom"/>
</dbReference>
<evidence type="ECO:0000313" key="15">
    <source>
        <dbReference type="Proteomes" id="UP000032266"/>
    </source>
</evidence>
<evidence type="ECO:0000256" key="2">
    <source>
        <dbReference type="ARBA" id="ARBA00004370"/>
    </source>
</evidence>
<evidence type="ECO:0000256" key="6">
    <source>
        <dbReference type="ARBA" id="ARBA00022692"/>
    </source>
</evidence>
<dbReference type="InterPro" id="IPR036890">
    <property type="entry name" value="HATPase_C_sf"/>
</dbReference>
<dbReference type="PANTHER" id="PTHR45436:SF8">
    <property type="entry name" value="HISTIDINE KINASE"/>
    <property type="match status" value="1"/>
</dbReference>
<dbReference type="InterPro" id="IPR005467">
    <property type="entry name" value="His_kinase_dom"/>
</dbReference>
<dbReference type="SUPFAM" id="SSF47384">
    <property type="entry name" value="Homodimeric domain of signal transducing histidine kinase"/>
    <property type="match status" value="1"/>
</dbReference>
<dbReference type="InterPro" id="IPR036097">
    <property type="entry name" value="HisK_dim/P_sf"/>
</dbReference>
<dbReference type="EC" id="2.7.13.3" evidence="3"/>
<proteinExistence type="predicted"/>
<dbReference type="Gene3D" id="3.30.565.10">
    <property type="entry name" value="Histidine kinase-like ATPase, C-terminal domain"/>
    <property type="match status" value="1"/>
</dbReference>
<evidence type="ECO:0000256" key="9">
    <source>
        <dbReference type="ARBA" id="ARBA00023012"/>
    </source>
</evidence>
<evidence type="ECO:0000256" key="8">
    <source>
        <dbReference type="ARBA" id="ARBA00022989"/>
    </source>
</evidence>
<dbReference type="CDD" id="cd00082">
    <property type="entry name" value="HisKA"/>
    <property type="match status" value="1"/>
</dbReference>
<evidence type="ECO:0000259" key="13">
    <source>
        <dbReference type="PROSITE" id="PS50885"/>
    </source>
</evidence>
<dbReference type="PROSITE" id="PS50109">
    <property type="entry name" value="HIS_KIN"/>
    <property type="match status" value="1"/>
</dbReference>
<feature type="domain" description="Histidine kinase" evidence="12">
    <location>
        <begin position="228"/>
        <end position="434"/>
    </location>
</feature>
<dbReference type="Gene3D" id="6.10.340.10">
    <property type="match status" value="1"/>
</dbReference>
<evidence type="ECO:0000256" key="11">
    <source>
        <dbReference type="SAM" id="Phobius"/>
    </source>
</evidence>
<keyword evidence="6 11" id="KW-0812">Transmembrane</keyword>
<gene>
    <name evidence="14" type="ORF">YC6258_02990</name>
</gene>
<dbReference type="Pfam" id="PF00512">
    <property type="entry name" value="HisKA"/>
    <property type="match status" value="1"/>
</dbReference>
<dbReference type="PANTHER" id="PTHR45436">
    <property type="entry name" value="SENSOR HISTIDINE KINASE YKOH"/>
    <property type="match status" value="1"/>
</dbReference>
<keyword evidence="8 11" id="KW-1133">Transmembrane helix</keyword>
<dbReference type="CDD" id="cd00075">
    <property type="entry name" value="HATPase"/>
    <property type="match status" value="1"/>
</dbReference>
<reference evidence="14 15" key="1">
    <citation type="submission" date="2014-01" db="EMBL/GenBank/DDBJ databases">
        <title>Full genme sequencing of cellulolytic bacterium Gynuella sunshinyii YC6258T gen. nov., sp. nov.</title>
        <authorList>
            <person name="Khan H."/>
            <person name="Chung E.J."/>
            <person name="Chung Y.R."/>
        </authorList>
    </citation>
    <scope>NUCLEOTIDE SEQUENCE [LARGE SCALE GENOMIC DNA]</scope>
    <source>
        <strain evidence="14 15">YC6258</strain>
    </source>
</reference>
<name>A0A0C5VNP9_9GAMM</name>
<keyword evidence="10 11" id="KW-0472">Membrane</keyword>
<comment type="subcellular location">
    <subcellularLocation>
        <location evidence="2">Membrane</location>
    </subcellularLocation>
</comment>
<dbReference type="RefSeq" id="WP_052830271.1">
    <property type="nucleotide sequence ID" value="NZ_CP007142.1"/>
</dbReference>
<dbReference type="Proteomes" id="UP000032266">
    <property type="component" value="Chromosome"/>
</dbReference>
<keyword evidence="7 14" id="KW-0418">Kinase</keyword>
<dbReference type="EMBL" id="CP007142">
    <property type="protein sequence ID" value="AJQ95028.1"/>
    <property type="molecule type" value="Genomic_DNA"/>
</dbReference>
<comment type="catalytic activity">
    <reaction evidence="1">
        <text>ATP + protein L-histidine = ADP + protein N-phospho-L-histidine.</text>
        <dbReference type="EC" id="2.7.13.3"/>
    </reaction>
</comment>
<evidence type="ECO:0000256" key="3">
    <source>
        <dbReference type="ARBA" id="ARBA00012438"/>
    </source>
</evidence>
<evidence type="ECO:0000256" key="1">
    <source>
        <dbReference type="ARBA" id="ARBA00000085"/>
    </source>
</evidence>
<sequence length="434" mass="49710">MAVIFTILLGLSALLLGYFLYDFGQRNFLRETEAAIDSEIEHILIVLNEDYSPKHIARYIDQRTRQKTNPVYYYQDYQGKRLAGKLLTMPEHVKRIKEGIVSFQLQRDQQSILYAAKIYTFEDGSQLLVGRDINEINAGYERLKLFSAFIMLFMLMVILGSFFISTFVVSRINMIAKTAQTIMETGDLSQRISINSRWDDLSNLAQILNELLARIETLMYGIRDVSDNIAHDLRTPLTRLRNDLEDFKHHPQQHNADRLIQEADQILTTFNSLLRISNIEKSARHQKFEPLNLSEILLDVIDLYDPLAEAKELQLTVSILPNAQISGDRDLLFQAFANLLDNAIKFSPHGKTITISLQNHQQHLEMILADKGCGISAQDSSRVFERFFRADQSRSQPGSGLGLSLVKAILDLHQTTILMEDNDPGLRVRIIFKH</sequence>
<dbReference type="PROSITE" id="PS50885">
    <property type="entry name" value="HAMP"/>
    <property type="match status" value="1"/>
</dbReference>
<dbReference type="CDD" id="cd06225">
    <property type="entry name" value="HAMP"/>
    <property type="match status" value="1"/>
</dbReference>
<dbReference type="STRING" id="1445510.YC6258_02990"/>
<dbReference type="AlphaFoldDB" id="A0A0C5VNP9"/>
<protein>
    <recommendedName>
        <fullName evidence="3">histidine kinase</fullName>
        <ecNumber evidence="3">2.7.13.3</ecNumber>
    </recommendedName>
</protein>
<dbReference type="PATRIC" id="fig|1445510.3.peg.2958"/>
<dbReference type="InterPro" id="IPR003661">
    <property type="entry name" value="HisK_dim/P_dom"/>
</dbReference>
<evidence type="ECO:0000256" key="10">
    <source>
        <dbReference type="ARBA" id="ARBA00023136"/>
    </source>
</evidence>
<dbReference type="FunFam" id="3.30.565.10:FF:000006">
    <property type="entry name" value="Sensor histidine kinase WalK"/>
    <property type="match status" value="1"/>
</dbReference>